<dbReference type="Pfam" id="PF00069">
    <property type="entry name" value="Pkinase"/>
    <property type="match status" value="1"/>
</dbReference>
<evidence type="ECO:0000256" key="2">
    <source>
        <dbReference type="ARBA" id="ARBA00022603"/>
    </source>
</evidence>
<sequence>MMSKRADLFNGMEKSVIILDGGLGTTLESISKTQIANTPLWSAEALSKDPEAIVAAHLAYLQAGAQIIETSTYQCSLDTFQRAGYNIGLLELRFRPPKNLKGFIHHPMDLEVTQLRALAAFHFERLMMFAEDKGTWSCIDMIAFETVPLAREAIAIRRTMAKFEDENTDNGMGKAWWISFVLPEGRCPQMTDTDGERLTASELVWASLSPNLLGGREDEDMGVPDGFGINCTSVEYLPRIVDEIGRACMKIEREERPFLVLYPNGGDEYDRVRGVWKTGDREKRGGVFGAGSSSEGVVVPYYLNTAPTALLPYHTLPMSYPREEDSMDFEDPLPEDQYTSDDPQTQSTQQASQHQEDLERHLWGALIPCNSQIARVDLWKIQAVYEVGRNPTSNQVVFPGPKISNFHCRLVWDRKDTRDSVVTVSDFSSNGTFINGVKVGKGSTRVLREGNEIAFGSPTPQTDDKQDYRFIFRLMSGGDPEDGIHAHYDLTHELGKGSFATVMKAIERRTGEWFAVKIITDKHNRPGDQNRVAFTREIEIMKKLKHPNICELKEKTLNFGADLVLELIEGGDLLQYILDRNGLDEDISKHITYQICDALAYIHSQGVAHRDLKPENVLLTKDDPPLVKVADFGLAKLVHGETMLRTMCGTPTYLAPEVVNQREGGGYTNRVDSWSVGVMLFSMLTNSSPFLEDDDQRDIRLRISQRKVDWTLLAQTGVSSRAYNFIESLLQENEGKRMSLTDSLKHPWLRSYTPTYNLRAYDTVSSLDPHDFSMLSSMPGFDMNASVTTNLNGLQITTNGHMPGAVVVAEEQSWEVVPESNGTSRTSNDEEVPTSATATNKKRVHAELTPQQDGDEEMGGNDGQNDNVGNGRMTRSRARAQQQQHNAEDEDSFEVPGLMSTKRGGPPNKIARRK</sequence>
<dbReference type="Gene3D" id="3.20.20.330">
    <property type="entry name" value="Homocysteine-binding-like domain"/>
    <property type="match status" value="2"/>
</dbReference>
<name>A0A8H7F805_AGABI</name>
<protein>
    <submittedName>
        <fullName evidence="10">Uncharacterized protein</fullName>
    </submittedName>
</protein>
<feature type="domain" description="Protein kinase" evidence="9">
    <location>
        <begin position="488"/>
        <end position="749"/>
    </location>
</feature>
<dbReference type="Proteomes" id="UP000629468">
    <property type="component" value="Unassembled WGS sequence"/>
</dbReference>
<evidence type="ECO:0000313" key="11">
    <source>
        <dbReference type="Proteomes" id="UP000629468"/>
    </source>
</evidence>
<keyword evidence="3" id="KW-0808">Transferase</keyword>
<dbReference type="SMART" id="SM00240">
    <property type="entry name" value="FHA"/>
    <property type="match status" value="1"/>
</dbReference>
<keyword evidence="2" id="KW-0489">Methyltransferase</keyword>
<reference evidence="10 11" key="1">
    <citation type="journal article" name="Sci. Rep.">
        <title>Telomere-to-telomere assembled and centromere annotated genomes of the two main subspecies of the button mushroom Agaricus bisporus reveal especially polymorphic chromosome ends.</title>
        <authorList>
            <person name="Sonnenberg A.S.M."/>
            <person name="Sedaghat-Telgerd N."/>
            <person name="Lavrijssen B."/>
            <person name="Ohm R.A."/>
            <person name="Hendrickx P.M."/>
            <person name="Scholtmeijer K."/>
            <person name="Baars J.J.P."/>
            <person name="van Peer A."/>
        </authorList>
    </citation>
    <scope>NUCLEOTIDE SEQUENCE [LARGE SCALE GENOMIC DNA]</scope>
    <source>
        <strain evidence="10 11">H119_p4</strain>
    </source>
</reference>
<dbReference type="FunFam" id="1.10.510.10:FF:000571">
    <property type="entry name" value="Maternal embryonic leucine zipper kinase"/>
    <property type="match status" value="1"/>
</dbReference>
<evidence type="ECO:0000256" key="4">
    <source>
        <dbReference type="ARBA" id="ARBA00022741"/>
    </source>
</evidence>
<evidence type="ECO:0000256" key="3">
    <source>
        <dbReference type="ARBA" id="ARBA00022679"/>
    </source>
</evidence>
<dbReference type="Gene3D" id="1.10.510.10">
    <property type="entry name" value="Transferase(Phosphotransferase) domain 1"/>
    <property type="match status" value="1"/>
</dbReference>
<dbReference type="InterPro" id="IPR008271">
    <property type="entry name" value="Ser/Thr_kinase_AS"/>
</dbReference>
<dbReference type="InterPro" id="IPR017441">
    <property type="entry name" value="Protein_kinase_ATP_BS"/>
</dbReference>
<dbReference type="SUPFAM" id="SSF49879">
    <property type="entry name" value="SMAD/FHA domain"/>
    <property type="match status" value="1"/>
</dbReference>
<dbReference type="PROSITE" id="PS00107">
    <property type="entry name" value="PROTEIN_KINASE_ATP"/>
    <property type="match status" value="1"/>
</dbReference>
<dbReference type="EMBL" id="JABXXO010000003">
    <property type="protein sequence ID" value="KAF7782526.1"/>
    <property type="molecule type" value="Genomic_DNA"/>
</dbReference>
<keyword evidence="4 6" id="KW-0547">Nucleotide-binding</keyword>
<keyword evidence="5 6" id="KW-0067">ATP-binding</keyword>
<comment type="similarity">
    <text evidence="1">Belongs to the protein kinase superfamily. CAMK Ser/Thr protein kinase family. CHEK2 subfamily.</text>
</comment>
<dbReference type="InterPro" id="IPR011009">
    <property type="entry name" value="Kinase-like_dom_sf"/>
</dbReference>
<evidence type="ECO:0000256" key="7">
    <source>
        <dbReference type="SAM" id="MobiDB-lite"/>
    </source>
</evidence>
<feature type="binding site" evidence="6">
    <location>
        <position position="517"/>
    </location>
    <ligand>
        <name>ATP</name>
        <dbReference type="ChEBI" id="CHEBI:30616"/>
    </ligand>
</feature>
<organism evidence="10 11">
    <name type="scientific">Agaricus bisporus var. burnettii</name>
    <dbReference type="NCBI Taxonomy" id="192524"/>
    <lineage>
        <taxon>Eukaryota</taxon>
        <taxon>Fungi</taxon>
        <taxon>Dikarya</taxon>
        <taxon>Basidiomycota</taxon>
        <taxon>Agaricomycotina</taxon>
        <taxon>Agaricomycetes</taxon>
        <taxon>Agaricomycetidae</taxon>
        <taxon>Agaricales</taxon>
        <taxon>Agaricineae</taxon>
        <taxon>Agaricaceae</taxon>
        <taxon>Agaricus</taxon>
    </lineage>
</organism>
<comment type="caution">
    <text evidence="10">The sequence shown here is derived from an EMBL/GenBank/DDBJ whole genome shotgun (WGS) entry which is preliminary data.</text>
</comment>
<dbReference type="Gene3D" id="2.60.200.20">
    <property type="match status" value="1"/>
</dbReference>
<evidence type="ECO:0000259" key="8">
    <source>
        <dbReference type="PROSITE" id="PS50006"/>
    </source>
</evidence>
<dbReference type="InterPro" id="IPR000253">
    <property type="entry name" value="FHA_dom"/>
</dbReference>
<accession>A0A8H7F805</accession>
<evidence type="ECO:0000259" key="9">
    <source>
        <dbReference type="PROSITE" id="PS50011"/>
    </source>
</evidence>
<evidence type="ECO:0000313" key="10">
    <source>
        <dbReference type="EMBL" id="KAF7782526.1"/>
    </source>
</evidence>
<dbReference type="Pfam" id="PF02574">
    <property type="entry name" value="S-methyl_trans"/>
    <property type="match status" value="2"/>
</dbReference>
<feature type="region of interest" description="Disordered" evidence="7">
    <location>
        <begin position="321"/>
        <end position="357"/>
    </location>
</feature>
<evidence type="ECO:0000256" key="6">
    <source>
        <dbReference type="PROSITE-ProRule" id="PRU10141"/>
    </source>
</evidence>
<dbReference type="InterPro" id="IPR000719">
    <property type="entry name" value="Prot_kinase_dom"/>
</dbReference>
<dbReference type="InterPro" id="IPR003726">
    <property type="entry name" value="HCY_dom"/>
</dbReference>
<dbReference type="GO" id="GO:0005524">
    <property type="term" value="F:ATP binding"/>
    <property type="evidence" value="ECO:0007669"/>
    <property type="project" value="UniProtKB-UniRule"/>
</dbReference>
<dbReference type="PROSITE" id="PS50011">
    <property type="entry name" value="PROTEIN_KINASE_DOM"/>
    <property type="match status" value="1"/>
</dbReference>
<evidence type="ECO:0000256" key="1">
    <source>
        <dbReference type="ARBA" id="ARBA00005575"/>
    </source>
</evidence>
<evidence type="ECO:0000256" key="5">
    <source>
        <dbReference type="ARBA" id="ARBA00022840"/>
    </source>
</evidence>
<feature type="compositionally biased region" description="Low complexity" evidence="7">
    <location>
        <begin position="336"/>
        <end position="353"/>
    </location>
</feature>
<dbReference type="Pfam" id="PF00498">
    <property type="entry name" value="FHA"/>
    <property type="match status" value="1"/>
</dbReference>
<gene>
    <name evidence="10" type="ORF">Agabi119p4_1902</name>
</gene>
<dbReference type="AlphaFoldDB" id="A0A8H7F805"/>
<dbReference type="GO" id="GO:0008168">
    <property type="term" value="F:methyltransferase activity"/>
    <property type="evidence" value="ECO:0007669"/>
    <property type="project" value="UniProtKB-KW"/>
</dbReference>
<feature type="region of interest" description="Disordered" evidence="7">
    <location>
        <begin position="814"/>
        <end position="914"/>
    </location>
</feature>
<dbReference type="SUPFAM" id="SSF82282">
    <property type="entry name" value="Homocysteine S-methyltransferase"/>
    <property type="match status" value="1"/>
</dbReference>
<proteinExistence type="inferred from homology"/>
<dbReference type="InterPro" id="IPR036589">
    <property type="entry name" value="HCY_dom_sf"/>
</dbReference>
<feature type="compositionally biased region" description="Acidic residues" evidence="7">
    <location>
        <begin position="325"/>
        <end position="334"/>
    </location>
</feature>
<dbReference type="PROSITE" id="PS00108">
    <property type="entry name" value="PROTEIN_KINASE_ST"/>
    <property type="match status" value="1"/>
</dbReference>
<dbReference type="InterPro" id="IPR008984">
    <property type="entry name" value="SMAD_FHA_dom_sf"/>
</dbReference>
<dbReference type="GO" id="GO:0032259">
    <property type="term" value="P:methylation"/>
    <property type="evidence" value="ECO:0007669"/>
    <property type="project" value="UniProtKB-KW"/>
</dbReference>
<dbReference type="SUPFAM" id="SSF56112">
    <property type="entry name" value="Protein kinase-like (PK-like)"/>
    <property type="match status" value="1"/>
</dbReference>
<dbReference type="PANTHER" id="PTHR24347">
    <property type="entry name" value="SERINE/THREONINE-PROTEIN KINASE"/>
    <property type="match status" value="1"/>
</dbReference>
<dbReference type="GO" id="GO:0004672">
    <property type="term" value="F:protein kinase activity"/>
    <property type="evidence" value="ECO:0007669"/>
    <property type="project" value="InterPro"/>
</dbReference>
<dbReference type="PROSITE" id="PS50006">
    <property type="entry name" value="FHA_DOMAIN"/>
    <property type="match status" value="1"/>
</dbReference>
<dbReference type="SMART" id="SM00220">
    <property type="entry name" value="S_TKc"/>
    <property type="match status" value="1"/>
</dbReference>
<feature type="domain" description="FHA" evidence="8">
    <location>
        <begin position="385"/>
        <end position="439"/>
    </location>
</feature>